<dbReference type="SUPFAM" id="SSF48452">
    <property type="entry name" value="TPR-like"/>
    <property type="match status" value="1"/>
</dbReference>
<sequence length="113" mass="12385">MVDQAWQRLEHWERNIAAAQALLEDARASRPHDPQVLTCLGAVLCDRALYHEAEAVLRDALAQGSLDRHTTLNLAVAVFHTGTRRQALALFGAAAKLQPSASTWAAYFDPHGT</sequence>
<keyword evidence="2" id="KW-1185">Reference proteome</keyword>
<reference evidence="1 2" key="1">
    <citation type="submission" date="2018-12" db="EMBL/GenBank/DDBJ databases">
        <authorList>
            <person name="Yang E."/>
        </authorList>
    </citation>
    <scope>NUCLEOTIDE SEQUENCE [LARGE SCALE GENOMIC DNA]</scope>
    <source>
        <strain evidence="1 2">SOD</strain>
    </source>
</reference>
<protein>
    <submittedName>
        <fullName evidence="1">UDP-N-acetylglucosamine-peptide N-acetylglucosaminyltransferase</fullName>
    </submittedName>
</protein>
<name>A0A430HE20_9BURK</name>
<keyword evidence="1" id="KW-0328">Glycosyltransferase</keyword>
<gene>
    <name evidence="1" type="ORF">EJB06_27860</name>
</gene>
<comment type="caution">
    <text evidence="1">The sequence shown here is derived from an EMBL/GenBank/DDBJ whole genome shotgun (WGS) entry which is preliminary data.</text>
</comment>
<dbReference type="GO" id="GO:0016757">
    <property type="term" value="F:glycosyltransferase activity"/>
    <property type="evidence" value="ECO:0007669"/>
    <property type="project" value="UniProtKB-KW"/>
</dbReference>
<keyword evidence="1" id="KW-0808">Transferase</keyword>
<dbReference type="InterPro" id="IPR011990">
    <property type="entry name" value="TPR-like_helical_dom_sf"/>
</dbReference>
<proteinExistence type="predicted"/>
<organism evidence="1 2">
    <name type="scientific">Massilia atriviolacea</name>
    <dbReference type="NCBI Taxonomy" id="2495579"/>
    <lineage>
        <taxon>Bacteria</taxon>
        <taxon>Pseudomonadati</taxon>
        <taxon>Pseudomonadota</taxon>
        <taxon>Betaproteobacteria</taxon>
        <taxon>Burkholderiales</taxon>
        <taxon>Oxalobacteraceae</taxon>
        <taxon>Telluria group</taxon>
        <taxon>Massilia</taxon>
    </lineage>
</organism>
<dbReference type="Gene3D" id="1.25.40.10">
    <property type="entry name" value="Tetratricopeptide repeat domain"/>
    <property type="match status" value="1"/>
</dbReference>
<dbReference type="OrthoDB" id="8707790at2"/>
<dbReference type="AlphaFoldDB" id="A0A430HE20"/>
<evidence type="ECO:0000313" key="1">
    <source>
        <dbReference type="EMBL" id="RSZ55759.1"/>
    </source>
</evidence>
<accession>A0A430HE20</accession>
<dbReference type="Proteomes" id="UP000278085">
    <property type="component" value="Unassembled WGS sequence"/>
</dbReference>
<evidence type="ECO:0000313" key="2">
    <source>
        <dbReference type="Proteomes" id="UP000278085"/>
    </source>
</evidence>
<dbReference type="EMBL" id="RXLQ01000022">
    <property type="protein sequence ID" value="RSZ55759.1"/>
    <property type="molecule type" value="Genomic_DNA"/>
</dbReference>